<dbReference type="InterPro" id="IPR029021">
    <property type="entry name" value="Prot-tyrosine_phosphatase-like"/>
</dbReference>
<gene>
    <name evidence="3" type="ORF">ELAC_0631</name>
</gene>
<feature type="domain" description="Tyrosine specific protein phosphatases" evidence="2">
    <location>
        <begin position="110"/>
        <end position="187"/>
    </location>
</feature>
<dbReference type="Pfam" id="PF00102">
    <property type="entry name" value="Y_phosphatase"/>
    <property type="match status" value="1"/>
</dbReference>
<evidence type="ECO:0000313" key="3">
    <source>
        <dbReference type="EMBL" id="CRX37985.1"/>
    </source>
</evidence>
<dbReference type="SMART" id="SM00404">
    <property type="entry name" value="PTPc_motif"/>
    <property type="match status" value="1"/>
</dbReference>
<evidence type="ECO:0000313" key="4">
    <source>
        <dbReference type="Proteomes" id="UP000220251"/>
    </source>
</evidence>
<sequence>MIAFFSGRTETLSHFIDMTLASGSKTIVTLLNKAESGKADPYWEGNQPLDGDRWLVCEKQEPLVHTPRGERLVKRTLLIKDKNQIELDRVTQFHYEHWPDHGPPNEELFNDFLTKIEKHAEKGPLVTHCSAGVGRTGTFIAALGLRKKMREQLAKDSKTKPTVNMAQVILELRLQRNGMIQSASQISAIEAALKTHYQELTA</sequence>
<proteinExistence type="predicted"/>
<evidence type="ECO:0000259" key="2">
    <source>
        <dbReference type="PROSITE" id="PS50056"/>
    </source>
</evidence>
<reference evidence="4" key="1">
    <citation type="submission" date="2015-06" db="EMBL/GenBank/DDBJ databases">
        <authorList>
            <person name="Bertelli C."/>
        </authorList>
    </citation>
    <scope>NUCLEOTIDE SEQUENCE [LARGE SCALE GENOMIC DNA]</scope>
    <source>
        <strain evidence="4">CRIB-30</strain>
    </source>
</reference>
<dbReference type="CDD" id="cd00047">
    <property type="entry name" value="PTPc"/>
    <property type="match status" value="1"/>
</dbReference>
<organism evidence="3 4">
    <name type="scientific">Estrella lausannensis</name>
    <dbReference type="NCBI Taxonomy" id="483423"/>
    <lineage>
        <taxon>Bacteria</taxon>
        <taxon>Pseudomonadati</taxon>
        <taxon>Chlamydiota</taxon>
        <taxon>Chlamydiia</taxon>
        <taxon>Parachlamydiales</taxon>
        <taxon>Candidatus Criblamydiaceae</taxon>
        <taxon>Estrella</taxon>
    </lineage>
</organism>
<dbReference type="SMART" id="SM00194">
    <property type="entry name" value="PTPc"/>
    <property type="match status" value="1"/>
</dbReference>
<feature type="domain" description="Tyrosine-protein phosphatase" evidence="1">
    <location>
        <begin position="1"/>
        <end position="196"/>
    </location>
</feature>
<dbReference type="InterPro" id="IPR000387">
    <property type="entry name" value="Tyr_Pase_dom"/>
</dbReference>
<dbReference type="InterPro" id="IPR000242">
    <property type="entry name" value="PTP_cat"/>
</dbReference>
<dbReference type="PROSITE" id="PS50055">
    <property type="entry name" value="TYR_PHOSPHATASE_PTP"/>
    <property type="match status" value="1"/>
</dbReference>
<protein>
    <submittedName>
        <fullName evidence="3">Protein-tyrosine phosphatase</fullName>
    </submittedName>
</protein>
<dbReference type="SUPFAM" id="SSF52799">
    <property type="entry name" value="(Phosphotyrosine protein) phosphatases II"/>
    <property type="match status" value="1"/>
</dbReference>
<keyword evidence="4" id="KW-1185">Reference proteome</keyword>
<name>A0A0H5E432_9BACT</name>
<dbReference type="InterPro" id="IPR003595">
    <property type="entry name" value="Tyr_Pase_cat"/>
</dbReference>
<dbReference type="Proteomes" id="UP000220251">
    <property type="component" value="Unassembled WGS sequence"/>
</dbReference>
<dbReference type="EMBL" id="CWGJ01000011">
    <property type="protein sequence ID" value="CRX37985.1"/>
    <property type="molecule type" value="Genomic_DNA"/>
</dbReference>
<dbReference type="AlphaFoldDB" id="A0A0H5E432"/>
<dbReference type="PANTHER" id="PTHR19134">
    <property type="entry name" value="RECEPTOR-TYPE TYROSINE-PROTEIN PHOSPHATASE"/>
    <property type="match status" value="1"/>
</dbReference>
<dbReference type="PROSITE" id="PS50056">
    <property type="entry name" value="TYR_PHOSPHATASE_2"/>
    <property type="match status" value="1"/>
</dbReference>
<dbReference type="InterPro" id="IPR050348">
    <property type="entry name" value="Protein-Tyr_Phosphatase"/>
</dbReference>
<dbReference type="PANTHER" id="PTHR19134:SF449">
    <property type="entry name" value="TYROSINE-PROTEIN PHOSPHATASE 1"/>
    <property type="match status" value="1"/>
</dbReference>
<evidence type="ECO:0000259" key="1">
    <source>
        <dbReference type="PROSITE" id="PS50055"/>
    </source>
</evidence>
<dbReference type="Gene3D" id="3.90.190.10">
    <property type="entry name" value="Protein tyrosine phosphatase superfamily"/>
    <property type="match status" value="1"/>
</dbReference>
<dbReference type="GO" id="GO:0004725">
    <property type="term" value="F:protein tyrosine phosphatase activity"/>
    <property type="evidence" value="ECO:0007669"/>
    <property type="project" value="InterPro"/>
</dbReference>
<accession>A0A0H5E432</accession>
<dbReference type="PRINTS" id="PR00700">
    <property type="entry name" value="PRTYPHPHTASE"/>
</dbReference>